<gene>
    <name evidence="6" type="ORF">FYK34_16085</name>
</gene>
<comment type="similarity">
    <text evidence="1">Belongs to the LysR transcriptional regulatory family.</text>
</comment>
<evidence type="ECO:0000313" key="6">
    <source>
        <dbReference type="EMBL" id="QEL56972.1"/>
    </source>
</evidence>
<dbReference type="CDD" id="cd08476">
    <property type="entry name" value="PBP2_CrgA_like_7"/>
    <property type="match status" value="1"/>
</dbReference>
<dbReference type="PANTHER" id="PTHR30537:SF72">
    <property type="entry name" value="LYSR FAMILY TRANSCRIPTIONAL REGULATOR"/>
    <property type="match status" value="1"/>
</dbReference>
<dbReference type="Gene3D" id="1.10.10.10">
    <property type="entry name" value="Winged helix-like DNA-binding domain superfamily/Winged helix DNA-binding domain"/>
    <property type="match status" value="1"/>
</dbReference>
<keyword evidence="3" id="KW-0238">DNA-binding</keyword>
<dbReference type="Gene3D" id="3.40.190.290">
    <property type="match status" value="1"/>
</dbReference>
<dbReference type="InterPro" id="IPR058163">
    <property type="entry name" value="LysR-type_TF_proteobact-type"/>
</dbReference>
<dbReference type="Proteomes" id="UP000322079">
    <property type="component" value="Chromosome"/>
</dbReference>
<keyword evidence="7" id="KW-1185">Reference proteome</keyword>
<dbReference type="PROSITE" id="PS50931">
    <property type="entry name" value="HTH_LYSR"/>
    <property type="match status" value="1"/>
</dbReference>
<evidence type="ECO:0000313" key="7">
    <source>
        <dbReference type="Proteomes" id="UP000322079"/>
    </source>
</evidence>
<dbReference type="RefSeq" id="WP_149298143.1">
    <property type="nucleotide sequence ID" value="NZ_CP043473.1"/>
</dbReference>
<dbReference type="GO" id="GO:0043565">
    <property type="term" value="F:sequence-specific DNA binding"/>
    <property type="evidence" value="ECO:0007669"/>
    <property type="project" value="TreeGrafter"/>
</dbReference>
<keyword evidence="4" id="KW-0804">Transcription</keyword>
<protein>
    <submittedName>
        <fullName evidence="6">LysR family transcriptional regulator</fullName>
    </submittedName>
</protein>
<evidence type="ECO:0000256" key="2">
    <source>
        <dbReference type="ARBA" id="ARBA00023015"/>
    </source>
</evidence>
<dbReference type="InterPro" id="IPR000847">
    <property type="entry name" value="LysR_HTH_N"/>
</dbReference>
<dbReference type="InterPro" id="IPR036390">
    <property type="entry name" value="WH_DNA-bd_sf"/>
</dbReference>
<dbReference type="Pfam" id="PF03466">
    <property type="entry name" value="LysR_substrate"/>
    <property type="match status" value="1"/>
</dbReference>
<reference evidence="6 7" key="1">
    <citation type="submission" date="2019-08" db="EMBL/GenBank/DDBJ databases">
        <title>Chromobacterium paludis, a novel bacterium isolated from a Maryland marsh pond.</title>
        <authorList>
            <person name="Blackburn M.B."/>
            <person name="Gundersen-Rindal D.E."/>
        </authorList>
    </citation>
    <scope>NUCLEOTIDE SEQUENCE [LARGE SCALE GENOMIC DNA]</scope>
    <source>
        <strain evidence="7">IIBBL 257-1</strain>
    </source>
</reference>
<dbReference type="PANTHER" id="PTHR30537">
    <property type="entry name" value="HTH-TYPE TRANSCRIPTIONAL REGULATOR"/>
    <property type="match status" value="1"/>
</dbReference>
<keyword evidence="2" id="KW-0805">Transcription regulation</keyword>
<evidence type="ECO:0000259" key="5">
    <source>
        <dbReference type="PROSITE" id="PS50931"/>
    </source>
</evidence>
<sequence>MASLSDLSVFIAVAEQGSFVGAGRLLGVSASAVGKRISRLEGEMGMRLLQRSTRALALTAEGETVLRRGRSMLAEAEAMRAELERASRLPGGVLRLSLPPIGGVLIEPLAAFQLRYPDIALELDYSERNVDLIEEGFDAVIRVGEEDDSKLRSLSLPGFRRLIVAAPSYLARYGRPDRPEQLAQHRLIHYRSPNSGKLESWPLVGEDLPRALVCNSVHARLDFAVQGQGIACLPDVSIRRELDDGSLRPILNSENGERIALRLLWPSSRGLSARLEAFLGFMRGVFAADGSDRRDEGGVARRNERVALGHLDQQQGSGHERAADF</sequence>
<dbReference type="InterPro" id="IPR036388">
    <property type="entry name" value="WH-like_DNA-bd_sf"/>
</dbReference>
<dbReference type="GO" id="GO:0003700">
    <property type="term" value="F:DNA-binding transcription factor activity"/>
    <property type="evidence" value="ECO:0007669"/>
    <property type="project" value="InterPro"/>
</dbReference>
<dbReference type="InterPro" id="IPR005119">
    <property type="entry name" value="LysR_subst-bd"/>
</dbReference>
<name>A0A5C1DK15_9NEIS</name>
<proteinExistence type="inferred from homology"/>
<evidence type="ECO:0000256" key="1">
    <source>
        <dbReference type="ARBA" id="ARBA00009437"/>
    </source>
</evidence>
<dbReference type="SUPFAM" id="SSF53850">
    <property type="entry name" value="Periplasmic binding protein-like II"/>
    <property type="match status" value="1"/>
</dbReference>
<accession>A0A5C1DK15</accession>
<dbReference type="AlphaFoldDB" id="A0A5C1DK15"/>
<dbReference type="GO" id="GO:0006351">
    <property type="term" value="P:DNA-templated transcription"/>
    <property type="evidence" value="ECO:0007669"/>
    <property type="project" value="TreeGrafter"/>
</dbReference>
<organism evidence="6 7">
    <name type="scientific">Chromobacterium paludis</name>
    <dbReference type="NCBI Taxonomy" id="2605945"/>
    <lineage>
        <taxon>Bacteria</taxon>
        <taxon>Pseudomonadati</taxon>
        <taxon>Pseudomonadota</taxon>
        <taxon>Betaproteobacteria</taxon>
        <taxon>Neisseriales</taxon>
        <taxon>Chromobacteriaceae</taxon>
        <taxon>Chromobacterium</taxon>
    </lineage>
</organism>
<dbReference type="FunFam" id="1.10.10.10:FF:000001">
    <property type="entry name" value="LysR family transcriptional regulator"/>
    <property type="match status" value="1"/>
</dbReference>
<evidence type="ECO:0000256" key="4">
    <source>
        <dbReference type="ARBA" id="ARBA00023163"/>
    </source>
</evidence>
<dbReference type="SUPFAM" id="SSF46785">
    <property type="entry name" value="Winged helix' DNA-binding domain"/>
    <property type="match status" value="1"/>
</dbReference>
<dbReference type="EMBL" id="CP043473">
    <property type="protein sequence ID" value="QEL56972.1"/>
    <property type="molecule type" value="Genomic_DNA"/>
</dbReference>
<feature type="domain" description="HTH lysR-type" evidence="5">
    <location>
        <begin position="1"/>
        <end position="59"/>
    </location>
</feature>
<dbReference type="Pfam" id="PF00126">
    <property type="entry name" value="HTH_1"/>
    <property type="match status" value="1"/>
</dbReference>
<dbReference type="KEGG" id="chrm:FYK34_16085"/>
<evidence type="ECO:0000256" key="3">
    <source>
        <dbReference type="ARBA" id="ARBA00023125"/>
    </source>
</evidence>